<evidence type="ECO:0000313" key="2">
    <source>
        <dbReference type="EMBL" id="KAL2650910.1"/>
    </source>
</evidence>
<feature type="compositionally biased region" description="Basic and acidic residues" evidence="1">
    <location>
        <begin position="1"/>
        <end position="16"/>
    </location>
</feature>
<gene>
    <name evidence="2" type="ORF">R1flu_019038</name>
</gene>
<evidence type="ECO:0000313" key="3">
    <source>
        <dbReference type="Proteomes" id="UP001605036"/>
    </source>
</evidence>
<feature type="region of interest" description="Disordered" evidence="1">
    <location>
        <begin position="1"/>
        <end position="32"/>
    </location>
</feature>
<organism evidence="2 3">
    <name type="scientific">Riccia fluitans</name>
    <dbReference type="NCBI Taxonomy" id="41844"/>
    <lineage>
        <taxon>Eukaryota</taxon>
        <taxon>Viridiplantae</taxon>
        <taxon>Streptophyta</taxon>
        <taxon>Embryophyta</taxon>
        <taxon>Marchantiophyta</taxon>
        <taxon>Marchantiopsida</taxon>
        <taxon>Marchantiidae</taxon>
        <taxon>Marchantiales</taxon>
        <taxon>Ricciaceae</taxon>
        <taxon>Riccia</taxon>
    </lineage>
</organism>
<comment type="caution">
    <text evidence="2">The sequence shown here is derived from an EMBL/GenBank/DDBJ whole genome shotgun (WGS) entry which is preliminary data.</text>
</comment>
<dbReference type="AlphaFoldDB" id="A0ABD1ZHJ8"/>
<sequence>MSNKHDAAQGGKKVEEPVALLEEEEGHRNSVSVKRLEKTEKSYCAGGSGGAIARRELTTVVSFRGL</sequence>
<dbReference type="Proteomes" id="UP001605036">
    <property type="component" value="Unassembled WGS sequence"/>
</dbReference>
<dbReference type="EMBL" id="JBHFFA010000001">
    <property type="protein sequence ID" value="KAL2650910.1"/>
    <property type="molecule type" value="Genomic_DNA"/>
</dbReference>
<protein>
    <submittedName>
        <fullName evidence="2">Uncharacterized protein</fullName>
    </submittedName>
</protein>
<reference evidence="2 3" key="1">
    <citation type="submission" date="2024-09" db="EMBL/GenBank/DDBJ databases">
        <title>Chromosome-scale assembly of Riccia fluitans.</title>
        <authorList>
            <person name="Paukszto L."/>
            <person name="Sawicki J."/>
            <person name="Karawczyk K."/>
            <person name="Piernik-Szablinska J."/>
            <person name="Szczecinska M."/>
            <person name="Mazdziarz M."/>
        </authorList>
    </citation>
    <scope>NUCLEOTIDE SEQUENCE [LARGE SCALE GENOMIC DNA]</scope>
    <source>
        <strain evidence="2">Rf_01</strain>
        <tissue evidence="2">Aerial parts of the thallus</tissue>
    </source>
</reference>
<accession>A0ABD1ZHJ8</accession>
<name>A0ABD1ZHJ8_9MARC</name>
<keyword evidence="3" id="KW-1185">Reference proteome</keyword>
<evidence type="ECO:0000256" key="1">
    <source>
        <dbReference type="SAM" id="MobiDB-lite"/>
    </source>
</evidence>
<proteinExistence type="predicted"/>